<evidence type="ECO:0000313" key="2">
    <source>
        <dbReference type="Proteomes" id="UP000036403"/>
    </source>
</evidence>
<protein>
    <submittedName>
        <fullName evidence="1">Nuclease harbi1</fullName>
    </submittedName>
</protein>
<accession>A0A0J7K0C3</accession>
<evidence type="ECO:0000313" key="1">
    <source>
        <dbReference type="EMBL" id="KMQ83893.1"/>
    </source>
</evidence>
<dbReference type="AlphaFoldDB" id="A0A0J7K0C3"/>
<dbReference type="OrthoDB" id="7533242at2759"/>
<dbReference type="Proteomes" id="UP000036403">
    <property type="component" value="Unassembled WGS sequence"/>
</dbReference>
<dbReference type="PaxDb" id="67767-A0A0J7K0C3"/>
<reference evidence="1 2" key="1">
    <citation type="submission" date="2015-04" db="EMBL/GenBank/DDBJ databases">
        <title>Lasius niger genome sequencing.</title>
        <authorList>
            <person name="Konorov E.A."/>
            <person name="Nikitin M.A."/>
            <person name="Kirill M.V."/>
            <person name="Chang P."/>
        </authorList>
    </citation>
    <scope>NUCLEOTIDE SEQUENCE [LARGE SCALE GENOMIC DNA]</scope>
    <source>
        <tissue evidence="1">Whole</tissue>
    </source>
</reference>
<gene>
    <name evidence="1" type="ORF">RF55_18847</name>
</gene>
<feature type="non-terminal residue" evidence="1">
    <location>
        <position position="93"/>
    </location>
</feature>
<comment type="caution">
    <text evidence="1">The sequence shown here is derived from an EMBL/GenBank/DDBJ whole genome shotgun (WGS) entry which is preliminary data.</text>
</comment>
<proteinExistence type="predicted"/>
<dbReference type="EMBL" id="LBMM01018040">
    <property type="protein sequence ID" value="KMQ83893.1"/>
    <property type="molecule type" value="Genomic_DNA"/>
</dbReference>
<keyword evidence="2" id="KW-1185">Reference proteome</keyword>
<sequence length="93" mass="10863">MEILYTILIVNETRGEMVFVEKLTDYVERIIPGYSRTIFKEHFRMFPETFEMVLRAIGSGLQAINNISTGRKTIPEEKQLLIAIWFMATPNSY</sequence>
<name>A0A0J7K0C3_LASNI</name>
<organism evidence="1 2">
    <name type="scientific">Lasius niger</name>
    <name type="common">Black garden ant</name>
    <dbReference type="NCBI Taxonomy" id="67767"/>
    <lineage>
        <taxon>Eukaryota</taxon>
        <taxon>Metazoa</taxon>
        <taxon>Ecdysozoa</taxon>
        <taxon>Arthropoda</taxon>
        <taxon>Hexapoda</taxon>
        <taxon>Insecta</taxon>
        <taxon>Pterygota</taxon>
        <taxon>Neoptera</taxon>
        <taxon>Endopterygota</taxon>
        <taxon>Hymenoptera</taxon>
        <taxon>Apocrita</taxon>
        <taxon>Aculeata</taxon>
        <taxon>Formicoidea</taxon>
        <taxon>Formicidae</taxon>
        <taxon>Formicinae</taxon>
        <taxon>Lasius</taxon>
        <taxon>Lasius</taxon>
    </lineage>
</organism>